<keyword evidence="1" id="KW-0805">Transcription regulation</keyword>
<dbReference type="GO" id="GO:0043565">
    <property type="term" value="F:sequence-specific DNA binding"/>
    <property type="evidence" value="ECO:0007669"/>
    <property type="project" value="InterPro"/>
</dbReference>
<dbReference type="GO" id="GO:0003700">
    <property type="term" value="F:DNA-binding transcription factor activity"/>
    <property type="evidence" value="ECO:0007669"/>
    <property type="project" value="InterPro"/>
</dbReference>
<feature type="transmembrane region" description="Helical" evidence="4">
    <location>
        <begin position="91"/>
        <end position="108"/>
    </location>
</feature>
<dbReference type="InterPro" id="IPR018062">
    <property type="entry name" value="HTH_AraC-typ_CS"/>
</dbReference>
<feature type="transmembrane region" description="Helical" evidence="4">
    <location>
        <begin position="183"/>
        <end position="202"/>
    </location>
</feature>
<dbReference type="SMART" id="SM00342">
    <property type="entry name" value="HTH_ARAC"/>
    <property type="match status" value="1"/>
</dbReference>
<evidence type="ECO:0000256" key="3">
    <source>
        <dbReference type="ARBA" id="ARBA00023163"/>
    </source>
</evidence>
<feature type="transmembrane region" description="Helical" evidence="4">
    <location>
        <begin position="151"/>
        <end position="171"/>
    </location>
</feature>
<reference evidence="6 7" key="1">
    <citation type="submission" date="2021-01" db="EMBL/GenBank/DDBJ databases">
        <title>Diatom-associated Roseobacters Show Island Model of Population Structure.</title>
        <authorList>
            <person name="Qu L."/>
            <person name="Feng X."/>
            <person name="Chen Y."/>
            <person name="Li L."/>
            <person name="Wang X."/>
            <person name="Hu Z."/>
            <person name="Wang H."/>
            <person name="Luo H."/>
        </authorList>
    </citation>
    <scope>NUCLEOTIDE SEQUENCE [LARGE SCALE GENOMIC DNA]</scope>
    <source>
        <strain evidence="6 7">TR60-84</strain>
    </source>
</reference>
<name>A0AAE2W013_9RHOB</name>
<feature type="transmembrane region" description="Helical" evidence="4">
    <location>
        <begin position="60"/>
        <end position="79"/>
    </location>
</feature>
<keyword evidence="3" id="KW-0804">Transcription</keyword>
<dbReference type="SUPFAM" id="SSF46689">
    <property type="entry name" value="Homeodomain-like"/>
    <property type="match status" value="1"/>
</dbReference>
<protein>
    <submittedName>
        <fullName evidence="6">Helix-turn-helix transcriptional regulator</fullName>
    </submittedName>
</protein>
<dbReference type="InterPro" id="IPR009057">
    <property type="entry name" value="Homeodomain-like_sf"/>
</dbReference>
<keyword evidence="7" id="KW-1185">Reference proteome</keyword>
<feature type="transmembrane region" description="Helical" evidence="4">
    <location>
        <begin position="6"/>
        <end position="23"/>
    </location>
</feature>
<dbReference type="EMBL" id="JAFBRM010000002">
    <property type="protein sequence ID" value="MBM1714032.1"/>
    <property type="molecule type" value="Genomic_DNA"/>
</dbReference>
<dbReference type="RefSeq" id="WP_064222915.1">
    <property type="nucleotide sequence ID" value="NZ_JAFBRH010000002.1"/>
</dbReference>
<evidence type="ECO:0000256" key="1">
    <source>
        <dbReference type="ARBA" id="ARBA00023015"/>
    </source>
</evidence>
<evidence type="ECO:0000256" key="2">
    <source>
        <dbReference type="ARBA" id="ARBA00023125"/>
    </source>
</evidence>
<evidence type="ECO:0000313" key="7">
    <source>
        <dbReference type="Proteomes" id="UP000732193"/>
    </source>
</evidence>
<dbReference type="PROSITE" id="PS00041">
    <property type="entry name" value="HTH_ARAC_FAMILY_1"/>
    <property type="match status" value="1"/>
</dbReference>
<dbReference type="AlphaFoldDB" id="A0AAE2W013"/>
<keyword evidence="4" id="KW-1133">Transmembrane helix</keyword>
<dbReference type="InterPro" id="IPR018060">
    <property type="entry name" value="HTH_AraC"/>
</dbReference>
<accession>A0AAE2W013</accession>
<organism evidence="6 7">
    <name type="scientific">Sulfitobacter geojensis</name>
    <dbReference type="NCBI Taxonomy" id="1342299"/>
    <lineage>
        <taxon>Bacteria</taxon>
        <taxon>Pseudomonadati</taxon>
        <taxon>Pseudomonadota</taxon>
        <taxon>Alphaproteobacteria</taxon>
        <taxon>Rhodobacterales</taxon>
        <taxon>Roseobacteraceae</taxon>
        <taxon>Sulfitobacter</taxon>
    </lineage>
</organism>
<keyword evidence="4" id="KW-0812">Transmembrane</keyword>
<dbReference type="Proteomes" id="UP000732193">
    <property type="component" value="Unassembled WGS sequence"/>
</dbReference>
<keyword evidence="2" id="KW-0238">DNA-binding</keyword>
<dbReference type="PANTHER" id="PTHR43280">
    <property type="entry name" value="ARAC-FAMILY TRANSCRIPTIONAL REGULATOR"/>
    <property type="match status" value="1"/>
</dbReference>
<gene>
    <name evidence="6" type="ORF">JQV55_10690</name>
</gene>
<comment type="caution">
    <text evidence="6">The sequence shown here is derived from an EMBL/GenBank/DDBJ whole genome shotgun (WGS) entry which is preliminary data.</text>
</comment>
<dbReference type="PANTHER" id="PTHR43280:SF29">
    <property type="entry name" value="ARAC-FAMILY TRANSCRIPTIONAL REGULATOR"/>
    <property type="match status" value="1"/>
</dbReference>
<evidence type="ECO:0000259" key="5">
    <source>
        <dbReference type="PROSITE" id="PS01124"/>
    </source>
</evidence>
<keyword evidence="4" id="KW-0472">Membrane</keyword>
<feature type="transmembrane region" description="Helical" evidence="4">
    <location>
        <begin position="35"/>
        <end position="54"/>
    </location>
</feature>
<dbReference type="Gene3D" id="1.10.10.60">
    <property type="entry name" value="Homeodomain-like"/>
    <property type="match status" value="1"/>
</dbReference>
<dbReference type="PROSITE" id="PS01124">
    <property type="entry name" value="HTH_ARAC_FAMILY_2"/>
    <property type="match status" value="1"/>
</dbReference>
<evidence type="ECO:0000313" key="6">
    <source>
        <dbReference type="EMBL" id="MBM1714032.1"/>
    </source>
</evidence>
<dbReference type="Pfam" id="PF12833">
    <property type="entry name" value="HTH_18"/>
    <property type="match status" value="1"/>
</dbReference>
<evidence type="ECO:0000256" key="4">
    <source>
        <dbReference type="SAM" id="Phobius"/>
    </source>
</evidence>
<feature type="domain" description="HTH araC/xylS-type" evidence="5">
    <location>
        <begin position="231"/>
        <end position="332"/>
    </location>
</feature>
<proteinExistence type="predicted"/>
<feature type="transmembrane region" description="Helical" evidence="4">
    <location>
        <begin position="114"/>
        <end position="131"/>
    </location>
</feature>
<sequence length="337" mass="36975">MLFVPLPLFATFALCLVLIRLCVTRDMTRTAHRLFALVVALYAVQSLLLCLRWGYQIEAVAPLIAMLAPCLPVFAYLAYLSLADTLSRRNLWPLAVIAVNWLVLVFQPKMVDPPILLTYLGFGVLLLRLAWRGSDALPLSRISDATGALRAIRLTGAALVASSVTDVYLIYDFVQNGGRHIGLIVTFVQTAFVLVIGLSAALGQTAAADTGQEQAPPPTPPASDEDGEIIARLTALFEQEGLHRNEELSLRKLSRRLGLPDRRVSNAVNRICGMNLSQFVNDFRVNEARRLLVETDKSVLEVSLDAGFATKSNFNREFARVTGQTPSGWRKQAKAAS</sequence>